<dbReference type="KEGG" id="hsl:OE_6184A1R"/>
<dbReference type="Proteomes" id="UP000001321">
    <property type="component" value="Plasmid PHS2"/>
</dbReference>
<keyword evidence="1" id="KW-0614">Plasmid</keyword>
<evidence type="ECO:0000313" key="3">
    <source>
        <dbReference type="Proteomes" id="UP000001321"/>
    </source>
</evidence>
<dbReference type="EMBL" id="AM774416">
    <property type="protein sequence ID" value="CAP15066.1"/>
    <property type="molecule type" value="Genomic_DNA"/>
</dbReference>
<protein>
    <submittedName>
        <fullName evidence="1">Uncharacterized protein</fullName>
    </submittedName>
</protein>
<reference evidence="1 3" key="1">
    <citation type="journal article" date="2008" name="Genomics">
        <title>Evolution in the laboratory: the genome of Halobacterium salinarum strain R1 compared to that of strain NRC-1.</title>
        <authorList>
            <person name="Pfeiffer F."/>
            <person name="Schuster S.C."/>
            <person name="Broicher A."/>
            <person name="Falb M."/>
            <person name="Palm P."/>
            <person name="Rodewald K."/>
            <person name="Ruepp A."/>
            <person name="Soppa J."/>
            <person name="Tittor J."/>
            <person name="Oesterhelt D."/>
        </authorList>
    </citation>
    <scope>NUCLEOTIDE SEQUENCE [LARGE SCALE GENOMIC DNA]</scope>
    <source>
        <strain evidence="3">ATCC 29341 / DSM 671 / R1</strain>
        <strain evidence="1">DSM 671</strain>
        <plasmid evidence="1">PHS1</plasmid>
        <plasmid evidence="2">PHS2</plasmid>
        <plasmid evidence="3">Plasmid PHS1</plasmid>
        <plasmid evidence="3">Plasmid PHS2</plasmid>
    </source>
</reference>
<dbReference type="EMBL" id="AM774417">
    <property type="protein sequence ID" value="CAP15306.1"/>
    <property type="molecule type" value="Genomic_DNA"/>
</dbReference>
<evidence type="ECO:0000313" key="1">
    <source>
        <dbReference type="EMBL" id="CAP15066.1"/>
    </source>
</evidence>
<dbReference type="AlphaFoldDB" id="B0R8N4"/>
<organism evidence="1 3">
    <name type="scientific">Halobacterium salinarum (strain ATCC 29341 / DSM 671 / R1)</name>
    <dbReference type="NCBI Taxonomy" id="478009"/>
    <lineage>
        <taxon>Archaea</taxon>
        <taxon>Methanobacteriati</taxon>
        <taxon>Methanobacteriota</taxon>
        <taxon>Stenosarchaea group</taxon>
        <taxon>Halobacteria</taxon>
        <taxon>Halobacteriales</taxon>
        <taxon>Halobacteriaceae</taxon>
        <taxon>Halobacterium</taxon>
        <taxon>Halobacterium salinarum NRC-34001</taxon>
    </lineage>
</organism>
<evidence type="ECO:0000313" key="2">
    <source>
        <dbReference type="EMBL" id="CAP15306.1"/>
    </source>
</evidence>
<sequence>MTIEATFTATEGEFPLAAVFSEFPTAEIELDRVVPTDEVVVVFRVWRSNSHR</sequence>
<proteinExistence type="predicted"/>
<dbReference type="Proteomes" id="UP000001321">
    <property type="component" value="Plasmid PHS1"/>
</dbReference>
<dbReference type="EnsemblBacteria" id="CAP15066">
    <property type="protein sequence ID" value="CAP15066"/>
    <property type="gene ID" value="OE_7064A1R"/>
</dbReference>
<dbReference type="HOGENOM" id="CLU_3075254_0_0_2"/>
<dbReference type="KEGG" id="hsl:OE_7064A1R"/>
<name>B0R8N4_HALS3</name>
<dbReference type="EnsemblBacteria" id="CAP15306">
    <property type="protein sequence ID" value="CAP15306"/>
    <property type="gene ID" value="OE_6184A1R"/>
</dbReference>
<geneLocation type="plasmid" evidence="2 3">
    <name>PHS2</name>
</geneLocation>
<geneLocation type="plasmid" evidence="1 3">
    <name>PHS1</name>
</geneLocation>
<gene>
    <name evidence="2" type="ordered locus">OE_6184A1R</name>
    <name evidence="1" type="ordered locus">OE_7064A1R</name>
</gene>
<accession>B0R8N4</accession>